<evidence type="ECO:0000313" key="14">
    <source>
        <dbReference type="Proteomes" id="UP000228900"/>
    </source>
</evidence>
<accession>A0A2M6WQB7</accession>
<feature type="domain" description="RecA family profile 2" evidence="12">
    <location>
        <begin position="214"/>
        <end position="287"/>
    </location>
</feature>
<evidence type="ECO:0000256" key="1">
    <source>
        <dbReference type="ARBA" id="ARBA00009391"/>
    </source>
</evidence>
<dbReference type="InterPro" id="IPR049261">
    <property type="entry name" value="RecA-like_C"/>
</dbReference>
<dbReference type="PRINTS" id="PR00142">
    <property type="entry name" value="RECA"/>
</dbReference>
<name>A0A2M6WQB7_9BACT</name>
<dbReference type="GO" id="GO:0006310">
    <property type="term" value="P:DNA recombination"/>
    <property type="evidence" value="ECO:0007669"/>
    <property type="project" value="UniProtKB-UniRule"/>
</dbReference>
<evidence type="ECO:0000256" key="4">
    <source>
        <dbReference type="ARBA" id="ARBA00022840"/>
    </source>
</evidence>
<comment type="similarity">
    <text evidence="1 7 9">Belongs to the RecA family.</text>
</comment>
<dbReference type="SMART" id="SM00382">
    <property type="entry name" value="AAA"/>
    <property type="match status" value="1"/>
</dbReference>
<dbReference type="InterPro" id="IPR027417">
    <property type="entry name" value="P-loop_NTPase"/>
</dbReference>
<sequence length="360" mass="39291">MSKEKKAKSVEEESKDSSKRMKAAVSAMTQIKEKFGEGSIMKFGDVRKTNIDVVSTGCLSLDLAFGIGGVPRGRIIEIFGPESSGKTTLAQHIVAEVQKLGGIAAFVDAEHALDPDYAQKIGVNIKEMLISQPDTGEQALEIVETLVRSNAVDVIVIDSVAALVPQKEIEGDMGDQHMGLQARLMSQALRKLTGIVSKTKTIVIFINQIRNKIGVFFGSPETTTGGNALKFYCSIRVEVRRTAQIKQGDKILGNRVKAKIVKNKVAAPFKTCEFDIMYNEGISVAGDVLDLASERGIIKKSGATYTYNDIKLGTGRENAKQFLKDTPKLIADIRKQVLAQDKIEEATPSKEKIETNEEEK</sequence>
<feature type="binding site" evidence="7">
    <location>
        <begin position="80"/>
        <end position="87"/>
    </location>
    <ligand>
        <name>ATP</name>
        <dbReference type="ChEBI" id="CHEBI:30616"/>
    </ligand>
</feature>
<dbReference type="Proteomes" id="UP000228900">
    <property type="component" value="Unassembled WGS sequence"/>
</dbReference>
<organism evidence="13 14">
    <name type="scientific">Candidatus Falkowbacteria bacterium CG10_big_fil_rev_8_21_14_0_10_39_9</name>
    <dbReference type="NCBI Taxonomy" id="1974566"/>
    <lineage>
        <taxon>Bacteria</taxon>
        <taxon>Candidatus Falkowiibacteriota</taxon>
    </lineage>
</organism>
<evidence type="ECO:0000256" key="2">
    <source>
        <dbReference type="ARBA" id="ARBA00015553"/>
    </source>
</evidence>
<dbReference type="Pfam" id="PF21096">
    <property type="entry name" value="RecA_C"/>
    <property type="match status" value="1"/>
</dbReference>
<dbReference type="GO" id="GO:0140664">
    <property type="term" value="F:ATP-dependent DNA damage sensor activity"/>
    <property type="evidence" value="ECO:0007669"/>
    <property type="project" value="InterPro"/>
</dbReference>
<evidence type="ECO:0000256" key="5">
    <source>
        <dbReference type="ARBA" id="ARBA00023125"/>
    </source>
</evidence>
<keyword evidence="5 7" id="KW-0238">DNA-binding</keyword>
<evidence type="ECO:0000259" key="12">
    <source>
        <dbReference type="PROSITE" id="PS50163"/>
    </source>
</evidence>
<evidence type="ECO:0000256" key="10">
    <source>
        <dbReference type="SAM" id="MobiDB-lite"/>
    </source>
</evidence>
<dbReference type="FunFam" id="3.40.50.300:FF:000087">
    <property type="entry name" value="Recombinase RecA"/>
    <property type="match status" value="1"/>
</dbReference>
<keyword evidence="6 7" id="KW-0233">DNA recombination</keyword>
<dbReference type="GO" id="GO:0009432">
    <property type="term" value="P:SOS response"/>
    <property type="evidence" value="ECO:0007669"/>
    <property type="project" value="UniProtKB-UniRule"/>
</dbReference>
<dbReference type="HAMAP" id="MF_00268">
    <property type="entry name" value="RecA"/>
    <property type="match status" value="1"/>
</dbReference>
<keyword evidence="7 8" id="KW-0234">DNA repair</keyword>
<dbReference type="InterPro" id="IPR020587">
    <property type="entry name" value="RecA_monomer-monomer_interface"/>
</dbReference>
<dbReference type="Pfam" id="PF00154">
    <property type="entry name" value="RecA_N"/>
    <property type="match status" value="1"/>
</dbReference>
<dbReference type="PROSITE" id="PS50162">
    <property type="entry name" value="RECA_2"/>
    <property type="match status" value="1"/>
</dbReference>
<dbReference type="GO" id="GO:0005829">
    <property type="term" value="C:cytosol"/>
    <property type="evidence" value="ECO:0007669"/>
    <property type="project" value="TreeGrafter"/>
</dbReference>
<dbReference type="CDD" id="cd00983">
    <property type="entry name" value="RecA"/>
    <property type="match status" value="1"/>
</dbReference>
<dbReference type="PANTHER" id="PTHR45900:SF1">
    <property type="entry name" value="MITOCHONDRIAL DNA REPAIR PROTEIN RECA HOMOLOG-RELATED"/>
    <property type="match status" value="1"/>
</dbReference>
<feature type="domain" description="RecA family profile 1" evidence="11">
    <location>
        <begin position="50"/>
        <end position="209"/>
    </location>
</feature>
<dbReference type="InterPro" id="IPR023400">
    <property type="entry name" value="RecA_C_sf"/>
</dbReference>
<feature type="region of interest" description="Disordered" evidence="10">
    <location>
        <begin position="1"/>
        <end position="22"/>
    </location>
</feature>
<keyword evidence="7" id="KW-0963">Cytoplasm</keyword>
<dbReference type="EMBL" id="PFAQ01000023">
    <property type="protein sequence ID" value="PIT94998.1"/>
    <property type="molecule type" value="Genomic_DNA"/>
</dbReference>
<dbReference type="PROSITE" id="PS50163">
    <property type="entry name" value="RECA_3"/>
    <property type="match status" value="1"/>
</dbReference>
<evidence type="ECO:0000259" key="11">
    <source>
        <dbReference type="PROSITE" id="PS50162"/>
    </source>
</evidence>
<dbReference type="InterPro" id="IPR003593">
    <property type="entry name" value="AAA+_ATPase"/>
</dbReference>
<evidence type="ECO:0000313" key="13">
    <source>
        <dbReference type="EMBL" id="PIT94998.1"/>
    </source>
</evidence>
<evidence type="ECO:0000256" key="9">
    <source>
        <dbReference type="RuleBase" id="RU004527"/>
    </source>
</evidence>
<dbReference type="InterPro" id="IPR020588">
    <property type="entry name" value="RecA_ATP-bd"/>
</dbReference>
<dbReference type="PANTHER" id="PTHR45900">
    <property type="entry name" value="RECA"/>
    <property type="match status" value="1"/>
</dbReference>
<comment type="function">
    <text evidence="7">Can catalyze the hydrolysis of ATP in the presence of single-stranded DNA, the ATP-dependent uptake of single-stranded DNA by duplex DNA, and the ATP-dependent hybridization of homologous single-stranded DNAs. It interacts with LexA causing its activation and leading to its autocatalytic cleavage.</text>
</comment>
<gene>
    <name evidence="7 13" type="primary">recA</name>
    <name evidence="13" type="ORF">COT98_01425</name>
</gene>
<reference evidence="14" key="1">
    <citation type="submission" date="2017-09" db="EMBL/GenBank/DDBJ databases">
        <title>Depth-based differentiation of microbial function through sediment-hosted aquifers and enrichment of novel symbionts in the deep terrestrial subsurface.</title>
        <authorList>
            <person name="Probst A.J."/>
            <person name="Ladd B."/>
            <person name="Jarett J.K."/>
            <person name="Geller-Mcgrath D.E."/>
            <person name="Sieber C.M.K."/>
            <person name="Emerson J.B."/>
            <person name="Anantharaman K."/>
            <person name="Thomas B.C."/>
            <person name="Malmstrom R."/>
            <person name="Stieglmeier M."/>
            <person name="Klingl A."/>
            <person name="Woyke T."/>
            <person name="Ryan C.M."/>
            <person name="Banfield J.F."/>
        </authorList>
    </citation>
    <scope>NUCLEOTIDE SEQUENCE [LARGE SCALE GENOMIC DNA]</scope>
</reference>
<comment type="subcellular location">
    <subcellularLocation>
        <location evidence="7">Cytoplasm</location>
    </subcellularLocation>
</comment>
<comment type="caution">
    <text evidence="13">The sequence shown here is derived from an EMBL/GenBank/DDBJ whole genome shotgun (WGS) entry which is preliminary data.</text>
</comment>
<protein>
    <recommendedName>
        <fullName evidence="2 7">Protein RecA</fullName>
    </recommendedName>
    <alternativeName>
        <fullName evidence="7 8">Recombinase A</fullName>
    </alternativeName>
</protein>
<dbReference type="Gene3D" id="3.40.50.300">
    <property type="entry name" value="P-loop containing nucleotide triphosphate hydrolases"/>
    <property type="match status" value="1"/>
</dbReference>
<keyword evidence="7 9" id="KW-0227">DNA damage</keyword>
<keyword evidence="7 8" id="KW-0742">SOS response</keyword>
<dbReference type="SUPFAM" id="SSF54752">
    <property type="entry name" value="RecA protein, C-terminal domain"/>
    <property type="match status" value="1"/>
</dbReference>
<dbReference type="AlphaFoldDB" id="A0A2M6WQB7"/>
<evidence type="ECO:0000256" key="7">
    <source>
        <dbReference type="HAMAP-Rule" id="MF_00268"/>
    </source>
</evidence>
<dbReference type="InterPro" id="IPR013765">
    <property type="entry name" value="DNA_recomb/repair_RecA"/>
</dbReference>
<feature type="compositionally biased region" description="Basic and acidic residues" evidence="10">
    <location>
        <begin position="1"/>
        <end position="19"/>
    </location>
</feature>
<dbReference type="GO" id="GO:0006281">
    <property type="term" value="P:DNA repair"/>
    <property type="evidence" value="ECO:0007669"/>
    <property type="project" value="UniProtKB-UniRule"/>
</dbReference>
<evidence type="ECO:0000256" key="8">
    <source>
        <dbReference type="RuleBase" id="RU000526"/>
    </source>
</evidence>
<dbReference type="SUPFAM" id="SSF52540">
    <property type="entry name" value="P-loop containing nucleoside triphosphate hydrolases"/>
    <property type="match status" value="1"/>
</dbReference>
<keyword evidence="4 7" id="KW-0067">ATP-binding</keyword>
<dbReference type="NCBIfam" id="TIGR02012">
    <property type="entry name" value="tigrfam_recA"/>
    <property type="match status" value="1"/>
</dbReference>
<dbReference type="InterPro" id="IPR049428">
    <property type="entry name" value="RecA-like_N"/>
</dbReference>
<evidence type="ECO:0000256" key="6">
    <source>
        <dbReference type="ARBA" id="ARBA00023172"/>
    </source>
</evidence>
<dbReference type="GO" id="GO:0005524">
    <property type="term" value="F:ATP binding"/>
    <property type="evidence" value="ECO:0007669"/>
    <property type="project" value="UniProtKB-UniRule"/>
</dbReference>
<keyword evidence="3 7" id="KW-0547">Nucleotide-binding</keyword>
<dbReference type="GO" id="GO:0003684">
    <property type="term" value="F:damaged DNA binding"/>
    <property type="evidence" value="ECO:0007669"/>
    <property type="project" value="UniProtKB-UniRule"/>
</dbReference>
<proteinExistence type="inferred from homology"/>
<evidence type="ECO:0000256" key="3">
    <source>
        <dbReference type="ARBA" id="ARBA00022741"/>
    </source>
</evidence>
<dbReference type="GO" id="GO:0003697">
    <property type="term" value="F:single-stranded DNA binding"/>
    <property type="evidence" value="ECO:0007669"/>
    <property type="project" value="UniProtKB-UniRule"/>
</dbReference>